<sequence length="478" mass="51636">MEERSRIPPGVPRRDPTTSYWQVPPSDIASLRSTAELPTTADYVIVGSGVSGSCIAFNLLSQLPGARVVMLEARQAVSGATGRNGGHTKASSYRSFLDHERELGTAEAVKIARLQYANIVATHALAREHGISCASTMCSTVDIIYSQTHLSLGRKAIERMRQVMGEDDPAAQYSIWTAAEAAKQFRTPNALGAFESMAGSLSAYDFTTGVLKLSLSLGLNLQTATPAECIRPEMVEGQTQWTVSTARGSIKTANLVLATNGYTAHLLPEMQGIIVPLHGQIVAQRPGSGLPQTGLKHTYSFIQESGYEYMISRPPSSFDPGTIVIGGGIWQLPNDGASRYGETDDSSLEPTITSYLRKCTADYFGPNWGSDHPQGRVKKEWSGIMGASADGLPYVGAWPDKPGLWISAAFNGHGMVWCLKAAEALVGLMTGNEAERRVVQHWFPRSAIISNLRMARKFTGRKDLKAPGEAAFGERSRL</sequence>
<evidence type="ECO:0000259" key="2">
    <source>
        <dbReference type="Pfam" id="PF01266"/>
    </source>
</evidence>
<feature type="region of interest" description="Disordered" evidence="1">
    <location>
        <begin position="1"/>
        <end position="21"/>
    </location>
</feature>
<dbReference type="eggNOG" id="ENOG502QRBS">
    <property type="taxonomic scope" value="Eukaryota"/>
</dbReference>
<proteinExistence type="predicted"/>
<evidence type="ECO:0000313" key="4">
    <source>
        <dbReference type="Proteomes" id="UP000011761"/>
    </source>
</evidence>
<protein>
    <recommendedName>
        <fullName evidence="2">FAD dependent oxidoreductase domain-containing protein</fullName>
    </recommendedName>
</protein>
<dbReference type="EMBL" id="KB445550">
    <property type="protein sequence ID" value="EMD00998.1"/>
    <property type="molecule type" value="Genomic_DNA"/>
</dbReference>
<dbReference type="PANTHER" id="PTHR13847:SF284">
    <property type="entry name" value="FAD DEPENDENT OXIDOREDUCTASE DOMAIN-CONTAINING PROTEIN"/>
    <property type="match status" value="1"/>
</dbReference>
<gene>
    <name evidence="3" type="ORF">BAUCODRAFT_191201</name>
</gene>
<feature type="compositionally biased region" description="Basic and acidic residues" evidence="1">
    <location>
        <begin position="1"/>
        <end position="16"/>
    </location>
</feature>
<dbReference type="OMA" id="FYGFGYS"/>
<accession>M2M1S6</accession>
<dbReference type="HOGENOM" id="CLU_022730_0_0_1"/>
<evidence type="ECO:0000313" key="3">
    <source>
        <dbReference type="EMBL" id="EMD00998.1"/>
    </source>
</evidence>
<dbReference type="KEGG" id="bcom:BAUCODRAFT_191201"/>
<dbReference type="Proteomes" id="UP000011761">
    <property type="component" value="Unassembled WGS sequence"/>
</dbReference>
<dbReference type="OrthoDB" id="429143at2759"/>
<feature type="domain" description="FAD dependent oxidoreductase" evidence="2">
    <location>
        <begin position="42"/>
        <end position="425"/>
    </location>
</feature>
<dbReference type="GO" id="GO:0005737">
    <property type="term" value="C:cytoplasm"/>
    <property type="evidence" value="ECO:0007669"/>
    <property type="project" value="TreeGrafter"/>
</dbReference>
<evidence type="ECO:0000256" key="1">
    <source>
        <dbReference type="SAM" id="MobiDB-lite"/>
    </source>
</evidence>
<dbReference type="GeneID" id="19109574"/>
<organism evidence="3 4">
    <name type="scientific">Baudoinia panamericana (strain UAMH 10762)</name>
    <name type="common">Angels' share fungus</name>
    <name type="synonym">Baudoinia compniacensis (strain UAMH 10762)</name>
    <dbReference type="NCBI Taxonomy" id="717646"/>
    <lineage>
        <taxon>Eukaryota</taxon>
        <taxon>Fungi</taxon>
        <taxon>Dikarya</taxon>
        <taxon>Ascomycota</taxon>
        <taxon>Pezizomycotina</taxon>
        <taxon>Dothideomycetes</taxon>
        <taxon>Dothideomycetidae</taxon>
        <taxon>Mycosphaerellales</taxon>
        <taxon>Teratosphaeriaceae</taxon>
        <taxon>Baudoinia</taxon>
    </lineage>
</organism>
<keyword evidence="4" id="KW-1185">Reference proteome</keyword>
<dbReference type="Pfam" id="PF01266">
    <property type="entry name" value="DAO"/>
    <property type="match status" value="1"/>
</dbReference>
<dbReference type="Gene3D" id="3.30.9.10">
    <property type="entry name" value="D-Amino Acid Oxidase, subunit A, domain 2"/>
    <property type="match status" value="1"/>
</dbReference>
<dbReference type="STRING" id="717646.M2M1S6"/>
<dbReference type="InterPro" id="IPR006076">
    <property type="entry name" value="FAD-dep_OxRdtase"/>
</dbReference>
<dbReference type="AlphaFoldDB" id="M2M1S6"/>
<dbReference type="InterPro" id="IPR036188">
    <property type="entry name" value="FAD/NAD-bd_sf"/>
</dbReference>
<dbReference type="PANTHER" id="PTHR13847">
    <property type="entry name" value="SARCOSINE DEHYDROGENASE-RELATED"/>
    <property type="match status" value="1"/>
</dbReference>
<dbReference type="RefSeq" id="XP_007672182.1">
    <property type="nucleotide sequence ID" value="XM_007673992.1"/>
</dbReference>
<dbReference type="Gene3D" id="3.50.50.60">
    <property type="entry name" value="FAD/NAD(P)-binding domain"/>
    <property type="match status" value="1"/>
</dbReference>
<dbReference type="SUPFAM" id="SSF51905">
    <property type="entry name" value="FAD/NAD(P)-binding domain"/>
    <property type="match status" value="1"/>
</dbReference>
<reference evidence="3 4" key="1">
    <citation type="journal article" date="2012" name="PLoS Pathog.">
        <title>Diverse lifestyles and strategies of plant pathogenesis encoded in the genomes of eighteen Dothideomycetes fungi.</title>
        <authorList>
            <person name="Ohm R.A."/>
            <person name="Feau N."/>
            <person name="Henrissat B."/>
            <person name="Schoch C.L."/>
            <person name="Horwitz B.A."/>
            <person name="Barry K.W."/>
            <person name="Condon B.J."/>
            <person name="Copeland A.C."/>
            <person name="Dhillon B."/>
            <person name="Glaser F."/>
            <person name="Hesse C.N."/>
            <person name="Kosti I."/>
            <person name="LaButti K."/>
            <person name="Lindquist E.A."/>
            <person name="Lucas S."/>
            <person name="Salamov A.A."/>
            <person name="Bradshaw R.E."/>
            <person name="Ciuffetti L."/>
            <person name="Hamelin R.C."/>
            <person name="Kema G.H.J."/>
            <person name="Lawrence C."/>
            <person name="Scott J.A."/>
            <person name="Spatafora J.W."/>
            <person name="Turgeon B.G."/>
            <person name="de Wit P.J.G.M."/>
            <person name="Zhong S."/>
            <person name="Goodwin S.B."/>
            <person name="Grigoriev I.V."/>
        </authorList>
    </citation>
    <scope>NUCLEOTIDE SEQUENCE [LARGE SCALE GENOMIC DNA]</scope>
    <source>
        <strain evidence="3 4">UAMH 10762</strain>
    </source>
</reference>
<name>M2M1S6_BAUPA</name>